<evidence type="ECO:0000259" key="10">
    <source>
        <dbReference type="PROSITE" id="PS50878"/>
    </source>
</evidence>
<feature type="domain" description="Reverse transcriptase" evidence="10">
    <location>
        <begin position="741"/>
        <end position="929"/>
    </location>
</feature>
<dbReference type="InterPro" id="IPR043502">
    <property type="entry name" value="DNA/RNA_pol_sf"/>
</dbReference>
<evidence type="ECO:0000256" key="5">
    <source>
        <dbReference type="ARBA" id="ARBA00022759"/>
    </source>
</evidence>
<keyword evidence="6" id="KW-0378">Hydrolase</keyword>
<keyword evidence="2" id="KW-0808">Transferase</keyword>
<dbReference type="OrthoDB" id="5978806at2759"/>
<keyword evidence="3" id="KW-0548">Nucleotidyltransferase</keyword>
<evidence type="ECO:0000256" key="8">
    <source>
        <dbReference type="ARBA" id="ARBA00023268"/>
    </source>
</evidence>
<sequence length="1008" mass="115465">MYSQTKHKERKHFCMYCLQCFSSERVLTDHKANCLLINGVQAVKMPTKDHNILKFNHHHKQLPLPFVIYADFEAITEKVQGCQQTDVKSFTEAYQKHTDCGYGYKVVCTYDDKYTKPIQIYRGEKAVYKFMEHMLEEVRYCKKIIKSKFNKPLKMTEEDEKQFQNADTCHICEQKYTNEDIRVRDHCHITGKFRGSAHQDCNLNFRISDKIPVIFHNLRGYDSHFIMQEIGEIVKNNRYTNKKGEECEMNINVIPNNMEKYMAFMLGNNLTFIDSFQFMSSSLDKLVNNLPKEAFKYTSEQFKKTKFELMTRKENATIEIQKHDLDHEKRHRRIVEDLNKIRSKAEEVWNKIDHSTLQMKSYHSETTQHYNETMENLKTITDTIGYLIEVTDHMQDKIDNRLGWLTRHLGGTGDKPALVTTCLMHAGYFLLATLCIFFLNTPLFTWLFVLVFVPIIAWMEISFDSSFTCGTLSCIIAEALLGKWLYIYLKKKFFSSNAENYLNWASSPCRQETPNDTENMLDTIDSIESLDDSAVTLKPKGHVGNTRRQLNLAFPDAASTPSSCHEMILLAKFKGAVFGDSVLRIVEPSLGFAEQHDLLLARVLAQPKDDMVPIRVINPSPTPVTLYQNTSVVTFSQLEDSALKPACCNQLTTRKPEQARLLVSEQFNLNTMNLTSPHRKELTNLLDEFTDIFSSGPADLGQTGIVQHRIDTGDHPHIKQAPRRVPMHQQGTVRQHIDDMLQHGVIQPSTSPWAAPIVLVRKKGRYDTLLVDYRKLNDVTRKDAYPLPHIDETLDALAGAKVFTTLDLASGYWQVEVDVADREKTAFTTRHGLFEFQVMPIGLCNAPGTLQRLMVFVLAGLQWQTCLVYLDDVIVYGRDFDEHLKRVPYLGHAISAEGVSTDPAKIAAVQQWPVSSKVTDVRTFLGSASYYRRFIQNFAEIALPLHRLTAKTAEKFKWNADCDVAFRVLKQKLVAAPALAFPSFNQEFVVDCDASDYGLGAVISQRQD</sequence>
<reference evidence="12" key="1">
    <citation type="journal article" date="2017" name="bioRxiv">
        <title>Comparative analysis of the genomes of Stylophora pistillata and Acropora digitifera provides evidence for extensive differences between species of corals.</title>
        <authorList>
            <person name="Voolstra C.R."/>
            <person name="Li Y."/>
            <person name="Liew Y.J."/>
            <person name="Baumgarten S."/>
            <person name="Zoccola D."/>
            <person name="Flot J.-F."/>
            <person name="Tambutte S."/>
            <person name="Allemand D."/>
            <person name="Aranda M."/>
        </authorList>
    </citation>
    <scope>NUCLEOTIDE SEQUENCE [LARGE SCALE GENOMIC DNA]</scope>
</reference>
<evidence type="ECO:0000256" key="1">
    <source>
        <dbReference type="ARBA" id="ARBA00022670"/>
    </source>
</evidence>
<evidence type="ECO:0000256" key="9">
    <source>
        <dbReference type="SAM" id="Phobius"/>
    </source>
</evidence>
<dbReference type="Gene3D" id="3.30.70.270">
    <property type="match status" value="2"/>
</dbReference>
<dbReference type="PANTHER" id="PTHR37984:SF5">
    <property type="entry name" value="PROTEIN NYNRIN-LIKE"/>
    <property type="match status" value="1"/>
</dbReference>
<organism evidence="11 12">
    <name type="scientific">Stylophora pistillata</name>
    <name type="common">Smooth cauliflower coral</name>
    <dbReference type="NCBI Taxonomy" id="50429"/>
    <lineage>
        <taxon>Eukaryota</taxon>
        <taxon>Metazoa</taxon>
        <taxon>Cnidaria</taxon>
        <taxon>Anthozoa</taxon>
        <taxon>Hexacorallia</taxon>
        <taxon>Scleractinia</taxon>
        <taxon>Astrocoeniina</taxon>
        <taxon>Pocilloporidae</taxon>
        <taxon>Stylophora</taxon>
    </lineage>
</organism>
<evidence type="ECO:0000256" key="4">
    <source>
        <dbReference type="ARBA" id="ARBA00022722"/>
    </source>
</evidence>
<evidence type="ECO:0000256" key="3">
    <source>
        <dbReference type="ARBA" id="ARBA00022695"/>
    </source>
</evidence>
<dbReference type="Gene3D" id="3.40.1800.10">
    <property type="entry name" value="His-Me finger endonucleases"/>
    <property type="match status" value="1"/>
</dbReference>
<dbReference type="SUPFAM" id="SSF56672">
    <property type="entry name" value="DNA/RNA polymerases"/>
    <property type="match status" value="1"/>
</dbReference>
<dbReference type="GO" id="GO:0006508">
    <property type="term" value="P:proteolysis"/>
    <property type="evidence" value="ECO:0007669"/>
    <property type="project" value="UniProtKB-KW"/>
</dbReference>
<keyword evidence="7" id="KW-0695">RNA-directed DNA polymerase</keyword>
<name>A0A2B4RN39_STYPI</name>
<protein>
    <submittedName>
        <fullName evidence="11">Retrovirus-related Pol polyprotein from transposon 17.6</fullName>
    </submittedName>
</protein>
<dbReference type="FunFam" id="3.10.10.10:FF:000007">
    <property type="entry name" value="Retrovirus-related Pol polyprotein from transposon 17.6-like Protein"/>
    <property type="match status" value="1"/>
</dbReference>
<dbReference type="SUPFAM" id="SSF53098">
    <property type="entry name" value="Ribonuclease H-like"/>
    <property type="match status" value="1"/>
</dbReference>
<keyword evidence="5" id="KW-0255">Endonuclease</keyword>
<evidence type="ECO:0000256" key="2">
    <source>
        <dbReference type="ARBA" id="ARBA00022679"/>
    </source>
</evidence>
<dbReference type="PANTHER" id="PTHR37984">
    <property type="entry name" value="PROTEIN CBG26694"/>
    <property type="match status" value="1"/>
</dbReference>
<dbReference type="Pfam" id="PF02945">
    <property type="entry name" value="Endonuclease_7"/>
    <property type="match status" value="1"/>
</dbReference>
<dbReference type="PROSITE" id="PS50878">
    <property type="entry name" value="RT_POL"/>
    <property type="match status" value="1"/>
</dbReference>
<keyword evidence="8" id="KW-0511">Multifunctional enzyme</keyword>
<evidence type="ECO:0000256" key="7">
    <source>
        <dbReference type="ARBA" id="ARBA00022918"/>
    </source>
</evidence>
<dbReference type="InterPro" id="IPR004211">
    <property type="entry name" value="Endonuclease_7"/>
</dbReference>
<feature type="transmembrane region" description="Helical" evidence="9">
    <location>
        <begin position="445"/>
        <end position="463"/>
    </location>
</feature>
<dbReference type="AlphaFoldDB" id="A0A2B4RN39"/>
<dbReference type="InterPro" id="IPR050951">
    <property type="entry name" value="Retrovirus_Pol_polyprotein"/>
</dbReference>
<accession>A0A2B4RN39</accession>
<dbReference type="STRING" id="50429.A0A2B4RN39"/>
<dbReference type="Proteomes" id="UP000225706">
    <property type="component" value="Unassembled WGS sequence"/>
</dbReference>
<dbReference type="EMBL" id="LSMT01000451">
    <property type="protein sequence ID" value="PFX17748.1"/>
    <property type="molecule type" value="Genomic_DNA"/>
</dbReference>
<dbReference type="InterPro" id="IPR044925">
    <property type="entry name" value="His-Me_finger_sf"/>
</dbReference>
<evidence type="ECO:0000313" key="11">
    <source>
        <dbReference type="EMBL" id="PFX17748.1"/>
    </source>
</evidence>
<dbReference type="FunFam" id="3.30.70.270:FF:000020">
    <property type="entry name" value="Transposon Tf2-6 polyprotein-like Protein"/>
    <property type="match status" value="1"/>
</dbReference>
<keyword evidence="9" id="KW-0812">Transmembrane</keyword>
<dbReference type="SUPFAM" id="SSF54060">
    <property type="entry name" value="His-Me finger endonucleases"/>
    <property type="match status" value="1"/>
</dbReference>
<keyword evidence="12" id="KW-1185">Reference proteome</keyword>
<keyword evidence="1" id="KW-0645">Protease</keyword>
<dbReference type="Pfam" id="PF17919">
    <property type="entry name" value="RT_RNaseH_2"/>
    <property type="match status" value="1"/>
</dbReference>
<dbReference type="InterPro" id="IPR000477">
    <property type="entry name" value="RT_dom"/>
</dbReference>
<dbReference type="InterPro" id="IPR043128">
    <property type="entry name" value="Rev_trsase/Diguanyl_cyclase"/>
</dbReference>
<gene>
    <name evidence="11" type="primary">pol</name>
    <name evidence="11" type="ORF">AWC38_SpisGene17918</name>
</gene>
<dbReference type="InterPro" id="IPR012337">
    <property type="entry name" value="RNaseH-like_sf"/>
</dbReference>
<keyword evidence="9" id="KW-0472">Membrane</keyword>
<dbReference type="GO" id="GO:0003964">
    <property type="term" value="F:RNA-directed DNA polymerase activity"/>
    <property type="evidence" value="ECO:0007669"/>
    <property type="project" value="UniProtKB-KW"/>
</dbReference>
<evidence type="ECO:0000313" key="12">
    <source>
        <dbReference type="Proteomes" id="UP000225706"/>
    </source>
</evidence>
<dbReference type="GO" id="GO:0008233">
    <property type="term" value="F:peptidase activity"/>
    <property type="evidence" value="ECO:0007669"/>
    <property type="project" value="UniProtKB-KW"/>
</dbReference>
<feature type="transmembrane region" description="Helical" evidence="9">
    <location>
        <begin position="417"/>
        <end position="439"/>
    </location>
</feature>
<comment type="caution">
    <text evidence="11">The sequence shown here is derived from an EMBL/GenBank/DDBJ whole genome shotgun (WGS) entry which is preliminary data.</text>
</comment>
<dbReference type="CDD" id="cd01647">
    <property type="entry name" value="RT_LTR"/>
    <property type="match status" value="1"/>
</dbReference>
<keyword evidence="9" id="KW-1133">Transmembrane helix</keyword>
<keyword evidence="4" id="KW-0540">Nuclease</keyword>
<dbReference type="InterPro" id="IPR041577">
    <property type="entry name" value="RT_RNaseH_2"/>
</dbReference>
<dbReference type="Gene3D" id="3.10.10.10">
    <property type="entry name" value="HIV Type 1 Reverse Transcriptase, subunit A, domain 1"/>
    <property type="match status" value="1"/>
</dbReference>
<evidence type="ECO:0000256" key="6">
    <source>
        <dbReference type="ARBA" id="ARBA00022801"/>
    </source>
</evidence>
<dbReference type="Pfam" id="PF00078">
    <property type="entry name" value="RVT_1"/>
    <property type="match status" value="1"/>
</dbReference>
<proteinExistence type="predicted"/>
<dbReference type="GO" id="GO:0004519">
    <property type="term" value="F:endonuclease activity"/>
    <property type="evidence" value="ECO:0007669"/>
    <property type="project" value="UniProtKB-KW"/>
</dbReference>
<dbReference type="InterPro" id="IPR038563">
    <property type="entry name" value="Endonuclease_7_sf"/>
</dbReference>